<evidence type="ECO:0000313" key="2">
    <source>
        <dbReference type="Proteomes" id="UP000765509"/>
    </source>
</evidence>
<dbReference type="EMBL" id="AVOT02002227">
    <property type="protein sequence ID" value="MBW0469582.1"/>
    <property type="molecule type" value="Genomic_DNA"/>
</dbReference>
<dbReference type="PANTHER" id="PTHR31912">
    <property type="entry name" value="IP13529P"/>
    <property type="match status" value="1"/>
</dbReference>
<organism evidence="1 2">
    <name type="scientific">Austropuccinia psidii MF-1</name>
    <dbReference type="NCBI Taxonomy" id="1389203"/>
    <lineage>
        <taxon>Eukaryota</taxon>
        <taxon>Fungi</taxon>
        <taxon>Dikarya</taxon>
        <taxon>Basidiomycota</taxon>
        <taxon>Pucciniomycotina</taxon>
        <taxon>Pucciniomycetes</taxon>
        <taxon>Pucciniales</taxon>
        <taxon>Sphaerophragmiaceae</taxon>
        <taxon>Austropuccinia</taxon>
    </lineage>
</organism>
<dbReference type="Proteomes" id="UP000765509">
    <property type="component" value="Unassembled WGS sequence"/>
</dbReference>
<protein>
    <submittedName>
        <fullName evidence="1">Uncharacterized protein</fullName>
    </submittedName>
</protein>
<reference evidence="1" key="1">
    <citation type="submission" date="2021-03" db="EMBL/GenBank/DDBJ databases">
        <title>Draft genome sequence of rust myrtle Austropuccinia psidii MF-1, a brazilian biotype.</title>
        <authorList>
            <person name="Quecine M.C."/>
            <person name="Pachon D.M.R."/>
            <person name="Bonatelli M.L."/>
            <person name="Correr F.H."/>
            <person name="Franceschini L.M."/>
            <person name="Leite T.F."/>
            <person name="Margarido G.R.A."/>
            <person name="Almeida C.A."/>
            <person name="Ferrarezi J.A."/>
            <person name="Labate C.A."/>
        </authorList>
    </citation>
    <scope>NUCLEOTIDE SEQUENCE</scope>
    <source>
        <strain evidence="1">MF-1</strain>
    </source>
</reference>
<proteinExistence type="predicted"/>
<dbReference type="AlphaFoldDB" id="A0A9Q3BQJ6"/>
<gene>
    <name evidence="1" type="ORF">O181_009297</name>
</gene>
<name>A0A9Q3BQJ6_9BASI</name>
<comment type="caution">
    <text evidence="1">The sequence shown here is derived from an EMBL/GenBank/DDBJ whole genome shotgun (WGS) entry which is preliminary data.</text>
</comment>
<keyword evidence="2" id="KW-1185">Reference proteome</keyword>
<sequence length="223" mass="25331">MHSWYEGVLHHHFCFRWGFDTDLIQKTTMESGESGIEYKLMDLDDSDTSNEESKLFAVECLSNDLKQTIQNKIKDVIVPKGVSQMTSKVGTAGNGWLKESEWRVSFSVYIPLVFLYSLFETEPQNHLLLVNTTALIKCTEIVGAKSITQEEAALFAQEYGVYQTTSSQLFKNIKITPNHHYSMHIPEQLRRWGPLMGVSEFGGEKLIGTLVKFRNNSINGKLS</sequence>
<dbReference type="OrthoDB" id="2289822at2759"/>
<dbReference type="PANTHER" id="PTHR31912:SF34">
    <property type="entry name" value="NOTOCHORD-RELATED PROTEIN"/>
    <property type="match status" value="1"/>
</dbReference>
<evidence type="ECO:0000313" key="1">
    <source>
        <dbReference type="EMBL" id="MBW0469582.1"/>
    </source>
</evidence>
<accession>A0A9Q3BQJ6</accession>